<dbReference type="Proteomes" id="UP000253345">
    <property type="component" value="Unassembled WGS sequence"/>
</dbReference>
<comment type="caution">
    <text evidence="1">The sequence shown here is derived from an EMBL/GenBank/DDBJ whole genome shotgun (WGS) entry which is preliminary data.</text>
</comment>
<proteinExistence type="predicted"/>
<sequence>MPSTHQTPVFPGPIHTHWQATAAAKGFDLIARIRDRHHLQLRCRTCGGGVTAKLFTLMRHQPLCPNCLAARRSAVATAAGVTFLSPDPDRRGYGRFRAPCDHVLARQFELIERVAKGQTGLRCETCHAEREASEARRFGWERLGHCPSGRPNYRLYRHHCGHVQRIAQANMLWGQCDCAGCGRGWNAKPSFLYLFRICLPATTDRSARHYLKLGYSAHPVKRHRHQLGLAKDAQVEVLRVLAMASGHLACGAEQAAHRRLTSAHPKAVVPAPELAGAMNVVREIYRPGLLPMIEAELDRIAAEADAQSG</sequence>
<evidence type="ECO:0000313" key="1">
    <source>
        <dbReference type="EMBL" id="RCW78348.1"/>
    </source>
</evidence>
<gene>
    <name evidence="1" type="ORF">DFP89_1407</name>
</gene>
<dbReference type="AlphaFoldDB" id="A0A368YFX2"/>
<organism evidence="1 2">
    <name type="scientific">Paracoccus lutimaris</name>
    <dbReference type="NCBI Taxonomy" id="1490030"/>
    <lineage>
        <taxon>Bacteria</taxon>
        <taxon>Pseudomonadati</taxon>
        <taxon>Pseudomonadota</taxon>
        <taxon>Alphaproteobacteria</taxon>
        <taxon>Rhodobacterales</taxon>
        <taxon>Paracoccaceae</taxon>
        <taxon>Paracoccus</taxon>
    </lineage>
</organism>
<name>A0A368YFX2_9RHOB</name>
<protein>
    <submittedName>
        <fullName evidence="1">Uncharacterized protein</fullName>
    </submittedName>
</protein>
<evidence type="ECO:0000313" key="2">
    <source>
        <dbReference type="Proteomes" id="UP000253345"/>
    </source>
</evidence>
<dbReference type="EMBL" id="QPJL01000040">
    <property type="protein sequence ID" value="RCW78348.1"/>
    <property type="molecule type" value="Genomic_DNA"/>
</dbReference>
<keyword evidence="2" id="KW-1185">Reference proteome</keyword>
<dbReference type="RefSeq" id="WP_181870400.1">
    <property type="nucleotide sequence ID" value="NZ_QPJL01000040.1"/>
</dbReference>
<reference evidence="1 2" key="1">
    <citation type="submission" date="2018-07" db="EMBL/GenBank/DDBJ databases">
        <title>Genomic Encyclopedia of Type Strains, Phase III (KMG-III): the genomes of soil and plant-associated and newly described type strains.</title>
        <authorList>
            <person name="Whitman W."/>
        </authorList>
    </citation>
    <scope>NUCLEOTIDE SEQUENCE [LARGE SCALE GENOMIC DNA]</scope>
    <source>
        <strain evidence="1 2">CECT 8525</strain>
    </source>
</reference>
<accession>A0A368YFX2</accession>